<evidence type="ECO:0000313" key="14">
    <source>
        <dbReference type="Proteomes" id="UP000053424"/>
    </source>
</evidence>
<dbReference type="HOGENOM" id="CLU_360164_0_0_1"/>
<dbReference type="Gene3D" id="3.30.70.330">
    <property type="match status" value="1"/>
</dbReference>
<dbReference type="SUPFAM" id="SSF57850">
    <property type="entry name" value="RING/U-box"/>
    <property type="match status" value="1"/>
</dbReference>
<reference evidence="13 14" key="1">
    <citation type="submission" date="2014-04" db="EMBL/GenBank/DDBJ databases">
        <authorList>
            <consortium name="DOE Joint Genome Institute"/>
            <person name="Kuo A."/>
            <person name="Gay G."/>
            <person name="Dore J."/>
            <person name="Kohler A."/>
            <person name="Nagy L.G."/>
            <person name="Floudas D."/>
            <person name="Copeland A."/>
            <person name="Barry K.W."/>
            <person name="Cichocki N."/>
            <person name="Veneault-Fourrey C."/>
            <person name="LaButti K."/>
            <person name="Lindquist E.A."/>
            <person name="Lipzen A."/>
            <person name="Lundell T."/>
            <person name="Morin E."/>
            <person name="Murat C."/>
            <person name="Sun H."/>
            <person name="Tunlid A."/>
            <person name="Henrissat B."/>
            <person name="Grigoriev I.V."/>
            <person name="Hibbett D.S."/>
            <person name="Martin F."/>
            <person name="Nordberg H.P."/>
            <person name="Cantor M.N."/>
            <person name="Hua S.X."/>
        </authorList>
    </citation>
    <scope>NUCLEOTIDE SEQUENCE [LARGE SCALE GENOMIC DNA]</scope>
    <source>
        <strain evidence="14">h7</strain>
    </source>
</reference>
<dbReference type="InterPro" id="IPR000504">
    <property type="entry name" value="RRM_dom"/>
</dbReference>
<dbReference type="InterPro" id="IPR039780">
    <property type="entry name" value="Mot2"/>
</dbReference>
<dbReference type="OrthoDB" id="1923159at2759"/>
<keyword evidence="4" id="KW-0862">Zinc</keyword>
<feature type="domain" description="RING-type" evidence="11">
    <location>
        <begin position="49"/>
        <end position="92"/>
    </location>
</feature>
<evidence type="ECO:0000256" key="9">
    <source>
        <dbReference type="PROSITE-ProRule" id="PRU00176"/>
    </source>
</evidence>
<reference evidence="14" key="2">
    <citation type="submission" date="2015-01" db="EMBL/GenBank/DDBJ databases">
        <title>Evolutionary Origins and Diversification of the Mycorrhizal Mutualists.</title>
        <authorList>
            <consortium name="DOE Joint Genome Institute"/>
            <consortium name="Mycorrhizal Genomics Consortium"/>
            <person name="Kohler A."/>
            <person name="Kuo A."/>
            <person name="Nagy L.G."/>
            <person name="Floudas D."/>
            <person name="Copeland A."/>
            <person name="Barry K.W."/>
            <person name="Cichocki N."/>
            <person name="Veneault-Fourrey C."/>
            <person name="LaButti K."/>
            <person name="Lindquist E.A."/>
            <person name="Lipzen A."/>
            <person name="Lundell T."/>
            <person name="Morin E."/>
            <person name="Murat C."/>
            <person name="Riley R."/>
            <person name="Ohm R."/>
            <person name="Sun H."/>
            <person name="Tunlid A."/>
            <person name="Henrissat B."/>
            <person name="Grigoriev I.V."/>
            <person name="Hibbett D.S."/>
            <person name="Martin F."/>
        </authorList>
    </citation>
    <scope>NUCLEOTIDE SEQUENCE [LARGE SCALE GENOMIC DNA]</scope>
    <source>
        <strain evidence="14">h7</strain>
    </source>
</reference>
<comment type="subcellular location">
    <subcellularLocation>
        <location evidence="1">Nucleus</location>
    </subcellularLocation>
</comment>
<dbReference type="GO" id="GO:0008270">
    <property type="term" value="F:zinc ion binding"/>
    <property type="evidence" value="ECO:0007669"/>
    <property type="project" value="UniProtKB-KW"/>
</dbReference>
<dbReference type="InterPro" id="IPR012677">
    <property type="entry name" value="Nucleotide-bd_a/b_plait_sf"/>
</dbReference>
<feature type="region of interest" description="Disordered" evidence="10">
    <location>
        <begin position="758"/>
        <end position="795"/>
    </location>
</feature>
<dbReference type="SMART" id="SM00361">
    <property type="entry name" value="RRM_1"/>
    <property type="match status" value="1"/>
</dbReference>
<dbReference type="CDD" id="cd16618">
    <property type="entry name" value="mRING-HC-C4C4_CNOT4"/>
    <property type="match status" value="1"/>
</dbReference>
<organism evidence="13 14">
    <name type="scientific">Hebeloma cylindrosporum</name>
    <dbReference type="NCBI Taxonomy" id="76867"/>
    <lineage>
        <taxon>Eukaryota</taxon>
        <taxon>Fungi</taxon>
        <taxon>Dikarya</taxon>
        <taxon>Basidiomycota</taxon>
        <taxon>Agaricomycotina</taxon>
        <taxon>Agaricomycetes</taxon>
        <taxon>Agaricomycetidae</taxon>
        <taxon>Agaricales</taxon>
        <taxon>Agaricineae</taxon>
        <taxon>Hymenogastraceae</taxon>
        <taxon>Hebeloma</taxon>
    </lineage>
</organism>
<feature type="region of interest" description="Disordered" evidence="10">
    <location>
        <begin position="813"/>
        <end position="843"/>
    </location>
</feature>
<evidence type="ECO:0000256" key="2">
    <source>
        <dbReference type="ARBA" id="ARBA00022723"/>
    </source>
</evidence>
<feature type="domain" description="RRM" evidence="12">
    <location>
        <begin position="144"/>
        <end position="225"/>
    </location>
</feature>
<evidence type="ECO:0000256" key="5">
    <source>
        <dbReference type="ARBA" id="ARBA00022884"/>
    </source>
</evidence>
<gene>
    <name evidence="13" type="ORF">M413DRAFT_59067</name>
</gene>
<dbReference type="PANTHER" id="PTHR12603">
    <property type="entry name" value="CCR4-NOT TRANSCRIPTION COMPLEX RELATED"/>
    <property type="match status" value="1"/>
</dbReference>
<feature type="compositionally biased region" description="Polar residues" evidence="10">
    <location>
        <begin position="353"/>
        <end position="371"/>
    </location>
</feature>
<evidence type="ECO:0000256" key="3">
    <source>
        <dbReference type="ARBA" id="ARBA00022771"/>
    </source>
</evidence>
<dbReference type="GO" id="GO:0030014">
    <property type="term" value="C:CCR4-NOT complex"/>
    <property type="evidence" value="ECO:0007669"/>
    <property type="project" value="InterPro"/>
</dbReference>
<dbReference type="Proteomes" id="UP000053424">
    <property type="component" value="Unassembled WGS sequence"/>
</dbReference>
<feature type="region of interest" description="Disordered" evidence="10">
    <location>
        <begin position="260"/>
        <end position="437"/>
    </location>
</feature>
<dbReference type="Pfam" id="PF14570">
    <property type="entry name" value="zf-RING_4"/>
    <property type="match status" value="1"/>
</dbReference>
<keyword evidence="14" id="KW-1185">Reference proteome</keyword>
<evidence type="ECO:0000313" key="13">
    <source>
        <dbReference type="EMBL" id="KIM49250.1"/>
    </source>
</evidence>
<dbReference type="Gene3D" id="3.30.40.10">
    <property type="entry name" value="Zinc/RING finger domain, C3HC4 (zinc finger)"/>
    <property type="match status" value="1"/>
</dbReference>
<dbReference type="PROSITE" id="PS50102">
    <property type="entry name" value="RRM"/>
    <property type="match status" value="1"/>
</dbReference>
<evidence type="ECO:0000256" key="6">
    <source>
        <dbReference type="ARBA" id="ARBA00023054"/>
    </source>
</evidence>
<dbReference type="PANTHER" id="PTHR12603:SF0">
    <property type="entry name" value="CCR4-NOT TRANSCRIPTION COMPLEX SUBUNIT 4"/>
    <property type="match status" value="1"/>
</dbReference>
<keyword evidence="5 9" id="KW-0694">RNA-binding</keyword>
<dbReference type="InterPro" id="IPR039515">
    <property type="entry name" value="NOT4_mRING-HC-C4C4"/>
</dbReference>
<keyword evidence="7" id="KW-0539">Nucleus</keyword>
<dbReference type="STRING" id="686832.A0A0C3CKL7"/>
<dbReference type="InterPro" id="IPR035979">
    <property type="entry name" value="RBD_domain_sf"/>
</dbReference>
<dbReference type="InterPro" id="IPR013083">
    <property type="entry name" value="Znf_RING/FYVE/PHD"/>
</dbReference>
<keyword evidence="6" id="KW-0175">Coiled coil</keyword>
<dbReference type="GO" id="GO:0003723">
    <property type="term" value="F:RNA binding"/>
    <property type="evidence" value="ECO:0007669"/>
    <property type="project" value="UniProtKB-UniRule"/>
</dbReference>
<dbReference type="SUPFAM" id="SSF54928">
    <property type="entry name" value="RNA-binding domain, RBD"/>
    <property type="match status" value="1"/>
</dbReference>
<protein>
    <recommendedName>
        <fullName evidence="15">RING-type domain-containing protein</fullName>
    </recommendedName>
</protein>
<dbReference type="GO" id="GO:0005634">
    <property type="term" value="C:nucleus"/>
    <property type="evidence" value="ECO:0007669"/>
    <property type="project" value="UniProtKB-SubCell"/>
</dbReference>
<evidence type="ECO:0000256" key="10">
    <source>
        <dbReference type="SAM" id="MobiDB-lite"/>
    </source>
</evidence>
<dbReference type="AlphaFoldDB" id="A0A0C3CKL7"/>
<dbReference type="GO" id="GO:0004842">
    <property type="term" value="F:ubiquitin-protein transferase activity"/>
    <property type="evidence" value="ECO:0007669"/>
    <property type="project" value="InterPro"/>
</dbReference>
<proteinExistence type="predicted"/>
<evidence type="ECO:0000259" key="12">
    <source>
        <dbReference type="PROSITE" id="PS50102"/>
    </source>
</evidence>
<evidence type="ECO:0000256" key="1">
    <source>
        <dbReference type="ARBA" id="ARBA00004123"/>
    </source>
</evidence>
<name>A0A0C3CKL7_HEBCY</name>
<evidence type="ECO:0000256" key="8">
    <source>
        <dbReference type="PROSITE-ProRule" id="PRU00175"/>
    </source>
</evidence>
<evidence type="ECO:0000259" key="11">
    <source>
        <dbReference type="PROSITE" id="PS50089"/>
    </source>
</evidence>
<dbReference type="EMBL" id="KN831768">
    <property type="protein sequence ID" value="KIM49250.1"/>
    <property type="molecule type" value="Genomic_DNA"/>
</dbReference>
<evidence type="ECO:0008006" key="15">
    <source>
        <dbReference type="Google" id="ProtNLM"/>
    </source>
</evidence>
<feature type="compositionally biased region" description="Polar residues" evidence="10">
    <location>
        <begin position="386"/>
        <end position="395"/>
    </location>
</feature>
<feature type="compositionally biased region" description="Polar residues" evidence="10">
    <location>
        <begin position="295"/>
        <end position="313"/>
    </location>
</feature>
<dbReference type="InterPro" id="IPR001841">
    <property type="entry name" value="Znf_RING"/>
</dbReference>
<dbReference type="FunFam" id="3.30.40.10:FF:000006">
    <property type="entry name" value="CCR4-NOT transcription complex subunit 4"/>
    <property type="match status" value="1"/>
</dbReference>
<feature type="compositionally biased region" description="Polar residues" evidence="10">
    <location>
        <begin position="428"/>
        <end position="437"/>
    </location>
</feature>
<dbReference type="InterPro" id="IPR003954">
    <property type="entry name" value="RRM_euk-type"/>
</dbReference>
<evidence type="ECO:0000256" key="4">
    <source>
        <dbReference type="ARBA" id="ARBA00022833"/>
    </source>
</evidence>
<keyword evidence="3 8" id="KW-0863">Zinc-finger</keyword>
<feature type="region of interest" description="Disordered" evidence="10">
    <location>
        <begin position="582"/>
        <end position="603"/>
    </location>
</feature>
<feature type="compositionally biased region" description="Polar residues" evidence="10">
    <location>
        <begin position="260"/>
        <end position="277"/>
    </location>
</feature>
<evidence type="ECO:0000256" key="7">
    <source>
        <dbReference type="ARBA" id="ARBA00023242"/>
    </source>
</evidence>
<accession>A0A0C3CKL7</accession>
<keyword evidence="2" id="KW-0479">Metal-binding</keyword>
<feature type="compositionally biased region" description="Basic and acidic residues" evidence="10">
    <location>
        <begin position="334"/>
        <end position="349"/>
    </location>
</feature>
<feature type="compositionally biased region" description="Pro residues" evidence="10">
    <location>
        <begin position="760"/>
        <end position="774"/>
    </location>
</feature>
<dbReference type="PROSITE" id="PS50089">
    <property type="entry name" value="ZF_RING_2"/>
    <property type="match status" value="1"/>
</dbReference>
<sequence>MSTTRLHPHHSLPAPVVHATFSVSQSKSHVLAGVQDAYWSDDEAEDAECPLCLEEMDISDLNFKPCICGYQICRFCWHHIKENLNKRCPACRRVYTDDAIEFKPIATQDHKRLTQQKKQRDRERKDLEALGRKHLANVRVVQRNVVYVVGIGPRFAKEELIPTLRSNEYFGQYGKITKILLVKRNSPGGGVPVVGLYITYHRREDAARAIAAVDGTQSPGGGRDIMRASYGTTKYCMAFLRGVSCTGLPRAASWAQKGSTIVPSSVGSNPNMISSTMFVPPRQPRRTGPVRLSRNVATTGSSSTNDSRPGTTKSVERKLISLSSSRPSTPVEASRVDGNGESKTTKMKESVVPSLSNSPAPSITTSDQGSAVQEMPPSLPIRPDSTDSSQSNHGPRSTKLPNVPLVPPGLAVPPGISSPSRPPRAETASPQTPLLASHSSYQMSTAARALLDDVKARRESALPISSGLSPFPDFDRTLQTLSGEDGGGFSFNLDPKLADEADSAENLPDFDMTSTIPFRGSYLDAFPALRSGTPYTHPPLGYPQTVAHPIYDPSAARPASGSLLEKQAVRGASYLGSFNPFSEPSADSVTSSPSPSLRSSYSPIDEERKVSRFGFARGRQSSTATSSSLHSIPPLNYSNDLQPLYHSPDEPVHPWPPGLHDIHVSSPLSGSPLPHSATAQPMFVPHQGHLQSLSSGDLSEAQLRNFIQSSQERENGIAHARRTLDSQQLQFRASQTFEDPAIMLASFAAPASMDLEFPSYGPPPGLPVPSPGLPPVQQHGGISERRNNSTQGESFVSCLEGREATVPSTVLSQCGTSTIDNDSSRKFFSPSSARESAAFHYRT</sequence>
<dbReference type="GO" id="GO:0016567">
    <property type="term" value="P:protein ubiquitination"/>
    <property type="evidence" value="ECO:0007669"/>
    <property type="project" value="TreeGrafter"/>
</dbReference>